<keyword evidence="10" id="KW-1185">Reference proteome</keyword>
<dbReference type="InterPro" id="IPR036396">
    <property type="entry name" value="Cyt_P450_sf"/>
</dbReference>
<protein>
    <recommendedName>
        <fullName evidence="11">Cytochrome P450</fullName>
    </recommendedName>
</protein>
<accession>N1Q7M2</accession>
<dbReference type="GO" id="GO:0005506">
    <property type="term" value="F:iron ion binding"/>
    <property type="evidence" value="ECO:0007669"/>
    <property type="project" value="InterPro"/>
</dbReference>
<dbReference type="KEGG" id="pfj:MYCFIDRAFT_185285"/>
<dbReference type="eggNOG" id="KOG0156">
    <property type="taxonomic scope" value="Eukaryota"/>
</dbReference>
<dbReference type="CDD" id="cd11065">
    <property type="entry name" value="CYP64-like"/>
    <property type="match status" value="1"/>
</dbReference>
<keyword evidence="7" id="KW-0503">Monooxygenase</keyword>
<evidence type="ECO:0000256" key="6">
    <source>
        <dbReference type="ARBA" id="ARBA00023004"/>
    </source>
</evidence>
<evidence type="ECO:0000313" key="10">
    <source>
        <dbReference type="Proteomes" id="UP000016932"/>
    </source>
</evidence>
<dbReference type="HOGENOM" id="CLU_001570_2_1_1"/>
<dbReference type="STRING" id="383855.N1Q7M2"/>
<dbReference type="InterPro" id="IPR001128">
    <property type="entry name" value="Cyt_P450"/>
</dbReference>
<dbReference type="AlphaFoldDB" id="N1Q7M2"/>
<organism evidence="9 10">
    <name type="scientific">Pseudocercospora fijiensis (strain CIRAD86)</name>
    <name type="common">Black leaf streak disease fungus</name>
    <name type="synonym">Mycosphaerella fijiensis</name>
    <dbReference type="NCBI Taxonomy" id="383855"/>
    <lineage>
        <taxon>Eukaryota</taxon>
        <taxon>Fungi</taxon>
        <taxon>Dikarya</taxon>
        <taxon>Ascomycota</taxon>
        <taxon>Pezizomycotina</taxon>
        <taxon>Dothideomycetes</taxon>
        <taxon>Dothideomycetidae</taxon>
        <taxon>Mycosphaerellales</taxon>
        <taxon>Mycosphaerellaceae</taxon>
        <taxon>Pseudocercospora</taxon>
    </lineage>
</organism>
<comment type="similarity">
    <text evidence="2">Belongs to the cytochrome P450 family.</text>
</comment>
<evidence type="ECO:0000313" key="9">
    <source>
        <dbReference type="EMBL" id="EME88714.1"/>
    </source>
</evidence>
<comment type="cofactor">
    <cofactor evidence="1 8">
        <name>heme</name>
        <dbReference type="ChEBI" id="CHEBI:30413"/>
    </cofactor>
</comment>
<dbReference type="Proteomes" id="UP000016932">
    <property type="component" value="Unassembled WGS sequence"/>
</dbReference>
<keyword evidence="4 8" id="KW-0479">Metal-binding</keyword>
<reference evidence="9 10" key="1">
    <citation type="journal article" date="2012" name="PLoS Pathog.">
        <title>Diverse lifestyles and strategies of plant pathogenesis encoded in the genomes of eighteen Dothideomycetes fungi.</title>
        <authorList>
            <person name="Ohm R.A."/>
            <person name="Feau N."/>
            <person name="Henrissat B."/>
            <person name="Schoch C.L."/>
            <person name="Horwitz B.A."/>
            <person name="Barry K.W."/>
            <person name="Condon B.J."/>
            <person name="Copeland A.C."/>
            <person name="Dhillon B."/>
            <person name="Glaser F."/>
            <person name="Hesse C.N."/>
            <person name="Kosti I."/>
            <person name="LaButti K."/>
            <person name="Lindquist E.A."/>
            <person name="Lucas S."/>
            <person name="Salamov A.A."/>
            <person name="Bradshaw R.E."/>
            <person name="Ciuffetti L."/>
            <person name="Hamelin R.C."/>
            <person name="Kema G.H.J."/>
            <person name="Lawrence C."/>
            <person name="Scott J.A."/>
            <person name="Spatafora J.W."/>
            <person name="Turgeon B.G."/>
            <person name="de Wit P.J.G.M."/>
            <person name="Zhong S."/>
            <person name="Goodwin S.B."/>
            <person name="Grigoriev I.V."/>
        </authorList>
    </citation>
    <scope>NUCLEOTIDE SEQUENCE [LARGE SCALE GENOMIC DNA]</scope>
    <source>
        <strain evidence="9 10">CIRAD86</strain>
    </source>
</reference>
<dbReference type="PANTHER" id="PTHR46300">
    <property type="entry name" value="P450, PUTATIVE (EUROFUNG)-RELATED-RELATED"/>
    <property type="match status" value="1"/>
</dbReference>
<dbReference type="OrthoDB" id="1103324at2759"/>
<dbReference type="VEuPathDB" id="FungiDB:MYCFIDRAFT_185285"/>
<evidence type="ECO:0008006" key="11">
    <source>
        <dbReference type="Google" id="ProtNLM"/>
    </source>
</evidence>
<dbReference type="GO" id="GO:0016705">
    <property type="term" value="F:oxidoreductase activity, acting on paired donors, with incorporation or reduction of molecular oxygen"/>
    <property type="evidence" value="ECO:0007669"/>
    <property type="project" value="InterPro"/>
</dbReference>
<dbReference type="PANTHER" id="PTHR46300:SF1">
    <property type="entry name" value="P450, PUTATIVE (EUROFUNG)-RELATED"/>
    <property type="match status" value="1"/>
</dbReference>
<evidence type="ECO:0000256" key="4">
    <source>
        <dbReference type="ARBA" id="ARBA00022723"/>
    </source>
</evidence>
<evidence type="ECO:0000256" key="8">
    <source>
        <dbReference type="PIRSR" id="PIRSR602401-1"/>
    </source>
</evidence>
<proteinExistence type="inferred from homology"/>
<evidence type="ECO:0000256" key="7">
    <source>
        <dbReference type="ARBA" id="ARBA00023033"/>
    </source>
</evidence>
<gene>
    <name evidence="9" type="ORF">MYCFIDRAFT_185285</name>
</gene>
<dbReference type="GeneID" id="19334778"/>
<evidence type="ECO:0000256" key="1">
    <source>
        <dbReference type="ARBA" id="ARBA00001971"/>
    </source>
</evidence>
<dbReference type="PRINTS" id="PR00385">
    <property type="entry name" value="P450"/>
</dbReference>
<evidence type="ECO:0000256" key="2">
    <source>
        <dbReference type="ARBA" id="ARBA00010617"/>
    </source>
</evidence>
<evidence type="ECO:0000256" key="3">
    <source>
        <dbReference type="ARBA" id="ARBA00022617"/>
    </source>
</evidence>
<dbReference type="SUPFAM" id="SSF48264">
    <property type="entry name" value="Cytochrome P450"/>
    <property type="match status" value="1"/>
</dbReference>
<keyword evidence="6 8" id="KW-0408">Iron</keyword>
<dbReference type="Gene3D" id="1.10.630.10">
    <property type="entry name" value="Cytochrome P450"/>
    <property type="match status" value="1"/>
</dbReference>
<dbReference type="RefSeq" id="XP_007921635.1">
    <property type="nucleotide sequence ID" value="XM_007923444.1"/>
</dbReference>
<evidence type="ECO:0000256" key="5">
    <source>
        <dbReference type="ARBA" id="ARBA00023002"/>
    </source>
</evidence>
<dbReference type="InterPro" id="IPR050364">
    <property type="entry name" value="Cytochrome_P450_fung"/>
</dbReference>
<dbReference type="EMBL" id="KB446555">
    <property type="protein sequence ID" value="EME88714.1"/>
    <property type="molecule type" value="Genomic_DNA"/>
</dbReference>
<dbReference type="GO" id="GO:0020037">
    <property type="term" value="F:heme binding"/>
    <property type="evidence" value="ECO:0007669"/>
    <property type="project" value="InterPro"/>
</dbReference>
<keyword evidence="3 8" id="KW-0349">Heme</keyword>
<name>N1Q7M2_PSEFD</name>
<sequence length="523" mass="59600">MIANIIYSITLLILVRILYEYTIRDRKLPPGPRRLPLIGNLHQVPAAGQLPWLVYHQWAKEYGPIYSLQLGGTTFIVISSGEIARDLLDRRGSRYSDRLESVMAGEILTKGNHILLRPYDGTYRLHQKMEAPVLNSKTSPLYAPVHELESLQLLKDLLSTNDSHSFAEHLERYSISIIYSLAYSLRVPDFTHPDVATIHETQAHMLDCLVPGKWLVEVIPAMKYLPRCLAPWRVIAENYHLIESNLHLKHMDYGLSTQSWNWTKEFTSSPQGTDMERLEMAYDLGILADAGMDTTAAILQTFVFAAVTQPSFLVSAQKELDSVIGQHRIPMLTDKAKLPYIMSIVNETFRWHTVVPVLTPHATKVEDESHGYRIPAGSCVLALQWSMNMDETSFPDPHTFSPDRWLDGLDAKKKKFHAFGYGRRICTGRHIAENSAFLVIARLLWAFEIFPGEDGEQMYRERLKAFVPSFVSKPLRFGARFVVRSEGKRRVIEREWQGAERDVDVVMNGVEGVWKRKQGGGKV</sequence>
<dbReference type="Pfam" id="PF00067">
    <property type="entry name" value="p450"/>
    <property type="match status" value="1"/>
</dbReference>
<dbReference type="InterPro" id="IPR002401">
    <property type="entry name" value="Cyt_P450_E_grp-I"/>
</dbReference>
<dbReference type="PRINTS" id="PR00463">
    <property type="entry name" value="EP450I"/>
</dbReference>
<feature type="binding site" description="axial binding residue" evidence="8">
    <location>
        <position position="426"/>
    </location>
    <ligand>
        <name>heme</name>
        <dbReference type="ChEBI" id="CHEBI:30413"/>
    </ligand>
    <ligandPart>
        <name>Fe</name>
        <dbReference type="ChEBI" id="CHEBI:18248"/>
    </ligandPart>
</feature>
<dbReference type="GO" id="GO:0004497">
    <property type="term" value="F:monooxygenase activity"/>
    <property type="evidence" value="ECO:0007669"/>
    <property type="project" value="UniProtKB-KW"/>
</dbReference>
<keyword evidence="5" id="KW-0560">Oxidoreductase</keyword>